<gene>
    <name evidence="1" type="ORF">ACFO1S_20285</name>
</gene>
<accession>A0ABV8SFZ6</accession>
<protein>
    <submittedName>
        <fullName evidence="1">DUF1643 domain-containing protein</fullName>
    </submittedName>
</protein>
<sequence>MNVGAVMDPTDTYRYSLWRIWNADLPTVLFIMLNPSTADANKDDPTIRRCIGFAKAWGFGALEVRNLFAYRATDPDELKRCADPIGPDNDKHILEGARIADKIVLAWGTKGSLLGRGQAVYQMIAKYEPECLAISADGHPKHPLYIRADQPAIVYSRGG</sequence>
<keyword evidence="2" id="KW-1185">Reference proteome</keyword>
<proteinExistence type="predicted"/>
<dbReference type="Proteomes" id="UP001595755">
    <property type="component" value="Unassembled WGS sequence"/>
</dbReference>
<dbReference type="InterPro" id="IPR012441">
    <property type="entry name" value="DUF1643"/>
</dbReference>
<reference evidence="2" key="1">
    <citation type="journal article" date="2019" name="Int. J. Syst. Evol. Microbiol.">
        <title>The Global Catalogue of Microorganisms (GCM) 10K type strain sequencing project: providing services to taxonomists for standard genome sequencing and annotation.</title>
        <authorList>
            <consortium name="The Broad Institute Genomics Platform"/>
            <consortium name="The Broad Institute Genome Sequencing Center for Infectious Disease"/>
            <person name="Wu L."/>
            <person name="Ma J."/>
        </authorList>
    </citation>
    <scope>NUCLEOTIDE SEQUENCE [LARGE SCALE GENOMIC DNA]</scope>
    <source>
        <strain evidence="2">CGMCC 4.1641</strain>
    </source>
</reference>
<dbReference type="RefSeq" id="WP_204601348.1">
    <property type="nucleotide sequence ID" value="NZ_JBHSED010000040.1"/>
</dbReference>
<evidence type="ECO:0000313" key="2">
    <source>
        <dbReference type="Proteomes" id="UP001595755"/>
    </source>
</evidence>
<evidence type="ECO:0000313" key="1">
    <source>
        <dbReference type="EMBL" id="MFC4305772.1"/>
    </source>
</evidence>
<organism evidence="1 2">
    <name type="scientific">Cohnella boryungensis</name>
    <dbReference type="NCBI Taxonomy" id="768479"/>
    <lineage>
        <taxon>Bacteria</taxon>
        <taxon>Bacillati</taxon>
        <taxon>Bacillota</taxon>
        <taxon>Bacilli</taxon>
        <taxon>Bacillales</taxon>
        <taxon>Paenibacillaceae</taxon>
        <taxon>Cohnella</taxon>
    </lineage>
</organism>
<name>A0ABV8SFZ6_9BACL</name>
<dbReference type="EMBL" id="JBHSED010000040">
    <property type="protein sequence ID" value="MFC4305772.1"/>
    <property type="molecule type" value="Genomic_DNA"/>
</dbReference>
<dbReference type="Pfam" id="PF07799">
    <property type="entry name" value="DUF1643"/>
    <property type="match status" value="1"/>
</dbReference>
<comment type="caution">
    <text evidence="1">The sequence shown here is derived from an EMBL/GenBank/DDBJ whole genome shotgun (WGS) entry which is preliminary data.</text>
</comment>